<evidence type="ECO:0000256" key="3">
    <source>
        <dbReference type="ARBA" id="ARBA00022737"/>
    </source>
</evidence>
<comment type="caution">
    <text evidence="7">The sequence shown here is derived from an EMBL/GenBank/DDBJ whole genome shotgun (WGS) entry which is preliminary data.</text>
</comment>
<name>A0A8J5V2K5_ZIZPA</name>
<dbReference type="InterPro" id="IPR041118">
    <property type="entry name" value="Rx_N"/>
</dbReference>
<evidence type="ECO:0000256" key="2">
    <source>
        <dbReference type="ARBA" id="ARBA00022614"/>
    </source>
</evidence>
<evidence type="ECO:0000256" key="5">
    <source>
        <dbReference type="ARBA" id="ARBA00022821"/>
    </source>
</evidence>
<feature type="domain" description="Disease resistance N-terminal" evidence="6">
    <location>
        <begin position="13"/>
        <end position="92"/>
    </location>
</feature>
<evidence type="ECO:0000259" key="6">
    <source>
        <dbReference type="Pfam" id="PF18052"/>
    </source>
</evidence>
<dbReference type="AlphaFoldDB" id="A0A8J5V2K5"/>
<evidence type="ECO:0000256" key="1">
    <source>
        <dbReference type="ARBA" id="ARBA00008894"/>
    </source>
</evidence>
<evidence type="ECO:0000313" key="8">
    <source>
        <dbReference type="Proteomes" id="UP000729402"/>
    </source>
</evidence>
<dbReference type="Pfam" id="PF18052">
    <property type="entry name" value="Rx_N"/>
    <property type="match status" value="1"/>
</dbReference>
<keyword evidence="2" id="KW-0433">Leucine-rich repeat</keyword>
<keyword evidence="3" id="KW-0677">Repeat</keyword>
<dbReference type="GO" id="GO:0006952">
    <property type="term" value="P:defense response"/>
    <property type="evidence" value="ECO:0007669"/>
    <property type="project" value="UniProtKB-KW"/>
</dbReference>
<accession>A0A8J5V2K5</accession>
<organism evidence="7 8">
    <name type="scientific">Zizania palustris</name>
    <name type="common">Northern wild rice</name>
    <dbReference type="NCBI Taxonomy" id="103762"/>
    <lineage>
        <taxon>Eukaryota</taxon>
        <taxon>Viridiplantae</taxon>
        <taxon>Streptophyta</taxon>
        <taxon>Embryophyta</taxon>
        <taxon>Tracheophyta</taxon>
        <taxon>Spermatophyta</taxon>
        <taxon>Magnoliopsida</taxon>
        <taxon>Liliopsida</taxon>
        <taxon>Poales</taxon>
        <taxon>Poaceae</taxon>
        <taxon>BOP clade</taxon>
        <taxon>Oryzoideae</taxon>
        <taxon>Oryzeae</taxon>
        <taxon>Zizaniinae</taxon>
        <taxon>Zizania</taxon>
    </lineage>
</organism>
<keyword evidence="8" id="KW-1185">Reference proteome</keyword>
<evidence type="ECO:0000313" key="7">
    <source>
        <dbReference type="EMBL" id="KAG8043576.1"/>
    </source>
</evidence>
<reference evidence="7" key="1">
    <citation type="journal article" date="2021" name="bioRxiv">
        <title>Whole Genome Assembly and Annotation of Northern Wild Rice, Zizania palustris L., Supports a Whole Genome Duplication in the Zizania Genus.</title>
        <authorList>
            <person name="Haas M."/>
            <person name="Kono T."/>
            <person name="Macchietto M."/>
            <person name="Millas R."/>
            <person name="McGilp L."/>
            <person name="Shao M."/>
            <person name="Duquette J."/>
            <person name="Hirsch C.N."/>
            <person name="Kimball J."/>
        </authorList>
    </citation>
    <scope>NUCLEOTIDE SEQUENCE</scope>
    <source>
        <tissue evidence="7">Fresh leaf tissue</tissue>
    </source>
</reference>
<comment type="similarity">
    <text evidence="1">Belongs to the disease resistance NB-LRR family.</text>
</comment>
<evidence type="ECO:0000256" key="4">
    <source>
        <dbReference type="ARBA" id="ARBA00022741"/>
    </source>
</evidence>
<keyword evidence="4" id="KW-0547">Nucleotide-binding</keyword>
<dbReference type="OrthoDB" id="676834at2759"/>
<dbReference type="Proteomes" id="UP000729402">
    <property type="component" value="Unassembled WGS sequence"/>
</dbReference>
<sequence length="101" mass="11329">MAELAAIRGAHWVVSKALSLLSDQFMEAWMDNSELTANMENIKTELLRAKSILDTASGSEIHNTSLATLLQMLRGLVYEADDVLDELDYFHIQDELDVAFL</sequence>
<dbReference type="EMBL" id="JAAALK010000953">
    <property type="protein sequence ID" value="KAG8043576.1"/>
    <property type="molecule type" value="Genomic_DNA"/>
</dbReference>
<gene>
    <name evidence="7" type="ORF">GUJ93_ZPchr0458g22448</name>
</gene>
<reference evidence="7" key="2">
    <citation type="submission" date="2021-02" db="EMBL/GenBank/DDBJ databases">
        <authorList>
            <person name="Kimball J.A."/>
            <person name="Haas M.W."/>
            <person name="Macchietto M."/>
            <person name="Kono T."/>
            <person name="Duquette J."/>
            <person name="Shao M."/>
        </authorList>
    </citation>
    <scope>NUCLEOTIDE SEQUENCE</scope>
    <source>
        <tissue evidence="7">Fresh leaf tissue</tissue>
    </source>
</reference>
<dbReference type="GO" id="GO:0000166">
    <property type="term" value="F:nucleotide binding"/>
    <property type="evidence" value="ECO:0007669"/>
    <property type="project" value="UniProtKB-KW"/>
</dbReference>
<proteinExistence type="inferred from homology"/>
<keyword evidence="5" id="KW-0611">Plant defense</keyword>
<protein>
    <recommendedName>
        <fullName evidence="6">Disease resistance N-terminal domain-containing protein</fullName>
    </recommendedName>
</protein>